<proteinExistence type="predicted"/>
<dbReference type="Proteomes" id="UP001311232">
    <property type="component" value="Unassembled WGS sequence"/>
</dbReference>
<comment type="caution">
    <text evidence="2">The sequence shown here is derived from an EMBL/GenBank/DDBJ whole genome shotgun (WGS) entry which is preliminary data.</text>
</comment>
<keyword evidence="3" id="KW-1185">Reference proteome</keyword>
<organism evidence="2 3">
    <name type="scientific">Crenichthys baileyi</name>
    <name type="common">White River springfish</name>
    <dbReference type="NCBI Taxonomy" id="28760"/>
    <lineage>
        <taxon>Eukaryota</taxon>
        <taxon>Metazoa</taxon>
        <taxon>Chordata</taxon>
        <taxon>Craniata</taxon>
        <taxon>Vertebrata</taxon>
        <taxon>Euteleostomi</taxon>
        <taxon>Actinopterygii</taxon>
        <taxon>Neopterygii</taxon>
        <taxon>Teleostei</taxon>
        <taxon>Neoteleostei</taxon>
        <taxon>Acanthomorphata</taxon>
        <taxon>Ovalentaria</taxon>
        <taxon>Atherinomorphae</taxon>
        <taxon>Cyprinodontiformes</taxon>
        <taxon>Goodeidae</taxon>
        <taxon>Crenichthys</taxon>
    </lineage>
</organism>
<accession>A0AAV9RGF1</accession>
<dbReference type="AlphaFoldDB" id="A0AAV9RGF1"/>
<dbReference type="EMBL" id="JAHHUM010001859">
    <property type="protein sequence ID" value="KAK5608084.1"/>
    <property type="molecule type" value="Genomic_DNA"/>
</dbReference>
<evidence type="ECO:0000256" key="1">
    <source>
        <dbReference type="SAM" id="MobiDB-lite"/>
    </source>
</evidence>
<reference evidence="2 3" key="1">
    <citation type="submission" date="2021-06" db="EMBL/GenBank/DDBJ databases">
        <authorList>
            <person name="Palmer J.M."/>
        </authorList>
    </citation>
    <scope>NUCLEOTIDE SEQUENCE [LARGE SCALE GENOMIC DNA]</scope>
    <source>
        <strain evidence="2 3">MEX-2019</strain>
        <tissue evidence="2">Muscle</tissue>
    </source>
</reference>
<sequence length="90" mass="9947">MTEGVQEYECKDKRKEEEEEEKALDLGVVTGPPTSPPPLGSGLSGLGRLRGKAAERSTLGWGFLPQQRDCHKTAFHSPRGLVLLRFQNNI</sequence>
<name>A0AAV9RGF1_9TELE</name>
<feature type="region of interest" description="Disordered" evidence="1">
    <location>
        <begin position="1"/>
        <end position="47"/>
    </location>
</feature>
<protein>
    <submittedName>
        <fullName evidence="2">Uncharacterized protein</fullName>
    </submittedName>
</protein>
<evidence type="ECO:0000313" key="2">
    <source>
        <dbReference type="EMBL" id="KAK5608084.1"/>
    </source>
</evidence>
<gene>
    <name evidence="2" type="ORF">CRENBAI_004869</name>
</gene>
<evidence type="ECO:0000313" key="3">
    <source>
        <dbReference type="Proteomes" id="UP001311232"/>
    </source>
</evidence>